<dbReference type="EMBL" id="AP026800">
    <property type="protein sequence ID" value="BDR54651.1"/>
    <property type="molecule type" value="Genomic_DNA"/>
</dbReference>
<protein>
    <submittedName>
        <fullName evidence="1">Uncharacterized protein</fullName>
    </submittedName>
</protein>
<reference evidence="1 2" key="1">
    <citation type="journal article" date="2023" name="Microbiol. Spectr.">
        <title>Symbiosis of Carpenter Bees with Uncharacterized Lactic Acid Bacteria Showing NAD Auxotrophy.</title>
        <authorList>
            <person name="Kawasaki S."/>
            <person name="Ozawa K."/>
            <person name="Mori T."/>
            <person name="Yamamoto A."/>
            <person name="Ito M."/>
            <person name="Ohkuma M."/>
            <person name="Sakamoto M."/>
            <person name="Matsutani M."/>
        </authorList>
    </citation>
    <scope>NUCLEOTIDE SEQUENCE [LARGE SCALE GENOMIC DNA]</scope>
    <source>
        <strain evidence="1 2">KimH</strain>
    </source>
</reference>
<evidence type="ECO:0000313" key="2">
    <source>
        <dbReference type="Proteomes" id="UP001321748"/>
    </source>
</evidence>
<dbReference type="RefSeq" id="WP_317642172.1">
    <property type="nucleotide sequence ID" value="NZ_AP026800.1"/>
</dbReference>
<organism evidence="1 2">
    <name type="scientific">Bombiscardovia apis</name>
    <dbReference type="NCBI Taxonomy" id="2932182"/>
    <lineage>
        <taxon>Bacteria</taxon>
        <taxon>Bacillati</taxon>
        <taxon>Actinomycetota</taxon>
        <taxon>Actinomycetes</taxon>
        <taxon>Bifidobacteriales</taxon>
        <taxon>Bifidobacteriaceae</taxon>
        <taxon>Bombiscardovia</taxon>
    </lineage>
</organism>
<proteinExistence type="predicted"/>
<sequence length="218" mass="24122">MREKFEKDPQSVLPTECKLITIGTDNQNGMTFSESLKDTPLGLRYVTLDRLVRVIAAQADIKIDDAEAVPFVVWAGFNALVAYNGAAIGNAVIYHDAAVNTEAFINAVVRFNVKFPGKSGSTPQSVKTELVNKPHVILSNTYLNSGTHDFLVKSGISAIREKMLLRTILNEKMTNTDRPSKLTKDYTYNGVNFTVDYQAHGKDYKVSDSSLFDYSSLT</sequence>
<accession>A0ABM8BCP9</accession>
<dbReference type="Proteomes" id="UP001321748">
    <property type="component" value="Chromosome"/>
</dbReference>
<keyword evidence="2" id="KW-1185">Reference proteome</keyword>
<name>A0ABM8BCP9_9BIFI</name>
<evidence type="ECO:0000313" key="1">
    <source>
        <dbReference type="EMBL" id="BDR54651.1"/>
    </source>
</evidence>
<gene>
    <name evidence="1" type="ORF">KIMH_07620</name>
</gene>